<dbReference type="Gene3D" id="1.10.10.60">
    <property type="entry name" value="Homeodomain-like"/>
    <property type="match status" value="1"/>
</dbReference>
<feature type="region of interest" description="Disordered" evidence="1">
    <location>
        <begin position="45"/>
        <end position="64"/>
    </location>
</feature>
<dbReference type="InterPro" id="IPR009057">
    <property type="entry name" value="Homeodomain-like_sf"/>
</dbReference>
<feature type="domain" description="Tc3 transposase DNA binding" evidence="2">
    <location>
        <begin position="3"/>
        <end position="44"/>
    </location>
</feature>
<proteinExistence type="predicted"/>
<dbReference type="InterPro" id="IPR025898">
    <property type="entry name" value="Tc3_transposase_DNA-bd_dom"/>
</dbReference>
<dbReference type="Pfam" id="PF11427">
    <property type="entry name" value="HTH_Tnp_Tc3_1"/>
    <property type="match status" value="1"/>
</dbReference>
<dbReference type="Gene3D" id="1.10.10.10">
    <property type="entry name" value="Winged helix-like DNA-binding domain superfamily/Winged helix DNA-binding domain"/>
    <property type="match status" value="1"/>
</dbReference>
<gene>
    <name evidence="3" type="ORF">N0F65_010268</name>
</gene>
<feature type="compositionally biased region" description="Basic residues" evidence="1">
    <location>
        <begin position="51"/>
        <end position="64"/>
    </location>
</feature>
<reference evidence="3" key="1">
    <citation type="submission" date="2022-11" db="EMBL/GenBank/DDBJ databases">
        <authorList>
            <person name="Morgan W.R."/>
            <person name="Tartar A."/>
        </authorList>
    </citation>
    <scope>NUCLEOTIDE SEQUENCE</scope>
    <source>
        <strain evidence="3">ARSEF 373</strain>
    </source>
</reference>
<dbReference type="EMBL" id="DAKRPA010000190">
    <property type="protein sequence ID" value="DAZ95766.1"/>
    <property type="molecule type" value="Genomic_DNA"/>
</dbReference>
<evidence type="ECO:0000259" key="2">
    <source>
        <dbReference type="Pfam" id="PF11427"/>
    </source>
</evidence>
<comment type="caution">
    <text evidence="3">The sequence shown here is derived from an EMBL/GenBank/DDBJ whole genome shotgun (WGS) entry which is preliminary data.</text>
</comment>
<evidence type="ECO:0000256" key="1">
    <source>
        <dbReference type="SAM" id="MobiDB-lite"/>
    </source>
</evidence>
<evidence type="ECO:0000313" key="4">
    <source>
        <dbReference type="Proteomes" id="UP001146120"/>
    </source>
</evidence>
<dbReference type="AlphaFoldDB" id="A0AAV2YQN6"/>
<dbReference type="InterPro" id="IPR036388">
    <property type="entry name" value="WH-like_DNA-bd_sf"/>
</dbReference>
<reference evidence="3" key="2">
    <citation type="journal article" date="2023" name="Microbiol Resour">
        <title>Decontamination and Annotation of the Draft Genome Sequence of the Oomycete Lagenidium giganteum ARSEF 373.</title>
        <authorList>
            <person name="Morgan W.R."/>
            <person name="Tartar A."/>
        </authorList>
    </citation>
    <scope>NUCLEOTIDE SEQUENCE</scope>
    <source>
        <strain evidence="3">ARSEF 373</strain>
    </source>
</reference>
<organism evidence="3 4">
    <name type="scientific">Lagenidium giganteum</name>
    <dbReference type="NCBI Taxonomy" id="4803"/>
    <lineage>
        <taxon>Eukaryota</taxon>
        <taxon>Sar</taxon>
        <taxon>Stramenopiles</taxon>
        <taxon>Oomycota</taxon>
        <taxon>Peronosporomycetes</taxon>
        <taxon>Pythiales</taxon>
        <taxon>Pythiaceae</taxon>
    </lineage>
</organism>
<evidence type="ECO:0000313" key="3">
    <source>
        <dbReference type="EMBL" id="DAZ95766.1"/>
    </source>
</evidence>
<keyword evidence="4" id="KW-1185">Reference proteome</keyword>
<dbReference type="SUPFAM" id="SSF46689">
    <property type="entry name" value="Homeodomain-like"/>
    <property type="match status" value="1"/>
</dbReference>
<accession>A0AAV2YQN6</accession>
<name>A0AAV2YQN6_9STRA</name>
<sequence>MSRGTHLSEREKGAIDALHKEGVTIARIAKAVGRSPKAIRNYLRPREASSRAKRRGRPRKLSARDRRHIFKLACKQGMSARKILTTLGLECSKSTIDSSTMWTICAAKFFTHGVKSSRHAYKLLLVTCPSECRWCCSPMVRKSSAKLACANCANWG</sequence>
<dbReference type="Proteomes" id="UP001146120">
    <property type="component" value="Unassembled WGS sequence"/>
</dbReference>
<protein>
    <recommendedName>
        <fullName evidence="2">Tc3 transposase DNA binding domain-containing protein</fullName>
    </recommendedName>
</protein>
<dbReference type="GO" id="GO:0003677">
    <property type="term" value="F:DNA binding"/>
    <property type="evidence" value="ECO:0007669"/>
    <property type="project" value="InterPro"/>
</dbReference>